<organism evidence="5 6">
    <name type="scientific">Phyllobacterium ifriqiyense</name>
    <dbReference type="NCBI Taxonomy" id="314238"/>
    <lineage>
        <taxon>Bacteria</taxon>
        <taxon>Pseudomonadati</taxon>
        <taxon>Pseudomonadota</taxon>
        <taxon>Alphaproteobacteria</taxon>
        <taxon>Hyphomicrobiales</taxon>
        <taxon>Phyllobacteriaceae</taxon>
        <taxon>Phyllobacterium</taxon>
    </lineage>
</organism>
<dbReference type="Pfam" id="PF00990">
    <property type="entry name" value="GGDEF"/>
    <property type="match status" value="1"/>
</dbReference>
<dbReference type="InterPro" id="IPR000160">
    <property type="entry name" value="GGDEF_dom"/>
</dbReference>
<evidence type="ECO:0000256" key="1">
    <source>
        <dbReference type="ARBA" id="ARBA00012528"/>
    </source>
</evidence>
<keyword evidence="6" id="KW-1185">Reference proteome</keyword>
<dbReference type="RefSeq" id="WP_115054372.1">
    <property type="nucleotide sequence ID" value="NZ_JAUSZT010000003.1"/>
</dbReference>
<feature type="transmembrane region" description="Helical" evidence="3">
    <location>
        <begin position="50"/>
        <end position="70"/>
    </location>
</feature>
<evidence type="ECO:0000313" key="5">
    <source>
        <dbReference type="EMBL" id="MDQ0997327.1"/>
    </source>
</evidence>
<keyword evidence="3" id="KW-0472">Membrane</keyword>
<name>A0ABU0S997_9HYPH</name>
<dbReference type="PANTHER" id="PTHR45138:SF9">
    <property type="entry name" value="DIGUANYLATE CYCLASE DGCM-RELATED"/>
    <property type="match status" value="1"/>
</dbReference>
<dbReference type="PANTHER" id="PTHR45138">
    <property type="entry name" value="REGULATORY COMPONENTS OF SENSORY TRANSDUCTION SYSTEM"/>
    <property type="match status" value="1"/>
</dbReference>
<keyword evidence="3" id="KW-1133">Transmembrane helix</keyword>
<evidence type="ECO:0000259" key="4">
    <source>
        <dbReference type="PROSITE" id="PS50887"/>
    </source>
</evidence>
<dbReference type="InterPro" id="IPR050469">
    <property type="entry name" value="Diguanylate_Cyclase"/>
</dbReference>
<dbReference type="InterPro" id="IPR043128">
    <property type="entry name" value="Rev_trsase/Diguanyl_cyclase"/>
</dbReference>
<reference evidence="5 6" key="1">
    <citation type="submission" date="2023-07" db="EMBL/GenBank/DDBJ databases">
        <title>Comparative genomics of wheat-associated soil bacteria to identify genetic determinants of phenazine resistance.</title>
        <authorList>
            <person name="Mouncey N."/>
        </authorList>
    </citation>
    <scope>NUCLEOTIDE SEQUENCE [LARGE SCALE GENOMIC DNA]</scope>
    <source>
        <strain evidence="5 6">W4I11</strain>
    </source>
</reference>
<dbReference type="SUPFAM" id="SSF55073">
    <property type="entry name" value="Nucleotide cyclase"/>
    <property type="match status" value="1"/>
</dbReference>
<dbReference type="InterPro" id="IPR029787">
    <property type="entry name" value="Nucleotide_cyclase"/>
</dbReference>
<dbReference type="Gene3D" id="3.30.70.270">
    <property type="match status" value="1"/>
</dbReference>
<evidence type="ECO:0000313" key="6">
    <source>
        <dbReference type="Proteomes" id="UP001237780"/>
    </source>
</evidence>
<dbReference type="EC" id="2.7.7.65" evidence="1"/>
<keyword evidence="3" id="KW-0812">Transmembrane</keyword>
<comment type="caution">
    <text evidence="5">The sequence shown here is derived from an EMBL/GenBank/DDBJ whole genome shotgun (WGS) entry which is preliminary data.</text>
</comment>
<gene>
    <name evidence="5" type="ORF">QFZ34_002509</name>
</gene>
<proteinExistence type="predicted"/>
<protein>
    <recommendedName>
        <fullName evidence="1">diguanylate cyclase</fullName>
        <ecNumber evidence="1">2.7.7.65</ecNumber>
    </recommendedName>
</protein>
<dbReference type="NCBIfam" id="TIGR00254">
    <property type="entry name" value="GGDEF"/>
    <property type="match status" value="1"/>
</dbReference>
<dbReference type="CDD" id="cd01949">
    <property type="entry name" value="GGDEF"/>
    <property type="match status" value="1"/>
</dbReference>
<accession>A0ABU0S997</accession>
<evidence type="ECO:0000256" key="3">
    <source>
        <dbReference type="SAM" id="Phobius"/>
    </source>
</evidence>
<evidence type="ECO:0000256" key="2">
    <source>
        <dbReference type="ARBA" id="ARBA00034247"/>
    </source>
</evidence>
<sequence>MRFYNLWSTRFAGLSPVMQVLIMVVIGTVLADAMAAAFFLLGGYNRLDKTIYLTTLIVLTVGGPLCAFLVSWNHRLKQMTGELDTAFRKDGMTGLFTRHEFYLRVDHFIQSGNPVLSAGAILYVDVDHFKQVNDRYGHALGDDILLDIGILIRGMMGRRDVGARFGGEEFAVFLADADYGQAAWVANRILAGCRAVTRRAGERDVSVTVSIGVAFHASGQTLEQLVDSADQCLFQAKEQGRDRIVYGPSS</sequence>
<dbReference type="SMART" id="SM00267">
    <property type="entry name" value="GGDEF"/>
    <property type="match status" value="1"/>
</dbReference>
<dbReference type="Proteomes" id="UP001237780">
    <property type="component" value="Unassembled WGS sequence"/>
</dbReference>
<dbReference type="PROSITE" id="PS50887">
    <property type="entry name" value="GGDEF"/>
    <property type="match status" value="1"/>
</dbReference>
<comment type="catalytic activity">
    <reaction evidence="2">
        <text>2 GTP = 3',3'-c-di-GMP + 2 diphosphate</text>
        <dbReference type="Rhea" id="RHEA:24898"/>
        <dbReference type="ChEBI" id="CHEBI:33019"/>
        <dbReference type="ChEBI" id="CHEBI:37565"/>
        <dbReference type="ChEBI" id="CHEBI:58805"/>
        <dbReference type="EC" id="2.7.7.65"/>
    </reaction>
</comment>
<feature type="domain" description="GGDEF" evidence="4">
    <location>
        <begin position="117"/>
        <end position="249"/>
    </location>
</feature>
<dbReference type="EMBL" id="JAUSZT010000003">
    <property type="protein sequence ID" value="MDQ0997327.1"/>
    <property type="molecule type" value="Genomic_DNA"/>
</dbReference>
<feature type="transmembrane region" description="Helical" evidence="3">
    <location>
        <begin position="20"/>
        <end position="44"/>
    </location>
</feature>